<dbReference type="KEGG" id="vrg:OKW85_08490"/>
<evidence type="ECO:0000313" key="9">
    <source>
        <dbReference type="EMBL" id="UZG50716.1"/>
    </source>
</evidence>
<protein>
    <submittedName>
        <fullName evidence="9">Aquaporin family protein</fullName>
    </submittedName>
</protein>
<comment type="similarity">
    <text evidence="2 7">Belongs to the MIP/aquaporin (TC 1.A.8) family.</text>
</comment>
<dbReference type="RefSeq" id="WP_265137861.1">
    <property type="nucleotide sequence ID" value="NZ_CP110418.1"/>
</dbReference>
<keyword evidence="3 7" id="KW-0813">Transport</keyword>
<feature type="transmembrane region" description="Helical" evidence="8">
    <location>
        <begin position="6"/>
        <end position="30"/>
    </location>
</feature>
<accession>A0AA47AHI5</accession>
<dbReference type="PANTHER" id="PTHR43829:SF9">
    <property type="entry name" value="AQUAPORIN-9"/>
    <property type="match status" value="1"/>
</dbReference>
<proteinExistence type="inferred from homology"/>
<evidence type="ECO:0000256" key="8">
    <source>
        <dbReference type="SAM" id="Phobius"/>
    </source>
</evidence>
<evidence type="ECO:0000256" key="1">
    <source>
        <dbReference type="ARBA" id="ARBA00004141"/>
    </source>
</evidence>
<dbReference type="SUPFAM" id="SSF81338">
    <property type="entry name" value="Aquaporin-like"/>
    <property type="match status" value="1"/>
</dbReference>
<keyword evidence="5 8" id="KW-1133">Transmembrane helix</keyword>
<keyword evidence="4 7" id="KW-0812">Transmembrane</keyword>
<comment type="subcellular location">
    <subcellularLocation>
        <location evidence="1">Membrane</location>
        <topology evidence="1">Multi-pass membrane protein</topology>
    </subcellularLocation>
</comment>
<dbReference type="PANTHER" id="PTHR43829">
    <property type="entry name" value="AQUAPORIN OR AQUAGLYCEROPORIN RELATED"/>
    <property type="match status" value="1"/>
</dbReference>
<dbReference type="InterPro" id="IPR000425">
    <property type="entry name" value="MIP"/>
</dbReference>
<sequence>MELTQMYISEFVGTAVLLAFGNSTNASILLKKTIVSIYGTNWLHIIFGWAFAVTFGGYIGITLGGPAHLNPAVTFALAVAGVFPWEQVIPMAIAQTAGAFVGATIAAVFYYPHFKETGPDEGNCVGIFATGPAIDHKPCNLMSEIIATFMLILATLCLGKMADGLAPVVSGILIASIGMSFGATTGYALNPARDFGARLAYTILPIPNKGTANWQYAWVPFIGPLIGAGLAVVFFKLVAP</sequence>
<dbReference type="Proteomes" id="UP001164244">
    <property type="component" value="Chromosome"/>
</dbReference>
<feature type="transmembrane region" description="Helical" evidence="8">
    <location>
        <begin position="42"/>
        <end position="61"/>
    </location>
</feature>
<keyword evidence="6 8" id="KW-0472">Membrane</keyword>
<evidence type="ECO:0000313" key="10">
    <source>
        <dbReference type="Proteomes" id="UP001164244"/>
    </source>
</evidence>
<feature type="transmembrane region" description="Helical" evidence="8">
    <location>
        <begin position="92"/>
        <end position="111"/>
    </location>
</feature>
<organism evidence="9 10">
    <name type="scientific">Veillonella rogosae</name>
    <dbReference type="NCBI Taxonomy" id="423477"/>
    <lineage>
        <taxon>Bacteria</taxon>
        <taxon>Bacillati</taxon>
        <taxon>Bacillota</taxon>
        <taxon>Negativicutes</taxon>
        <taxon>Veillonellales</taxon>
        <taxon>Veillonellaceae</taxon>
        <taxon>Veillonella</taxon>
    </lineage>
</organism>
<dbReference type="GO" id="GO:0005886">
    <property type="term" value="C:plasma membrane"/>
    <property type="evidence" value="ECO:0007669"/>
    <property type="project" value="TreeGrafter"/>
</dbReference>
<evidence type="ECO:0000256" key="7">
    <source>
        <dbReference type="RuleBase" id="RU000477"/>
    </source>
</evidence>
<dbReference type="InterPro" id="IPR022357">
    <property type="entry name" value="MIP_CS"/>
</dbReference>
<dbReference type="PRINTS" id="PR00783">
    <property type="entry name" value="MINTRINSICP"/>
</dbReference>
<dbReference type="Pfam" id="PF00230">
    <property type="entry name" value="MIP"/>
    <property type="match status" value="1"/>
</dbReference>
<dbReference type="AlphaFoldDB" id="A0AA47AHI5"/>
<dbReference type="PROSITE" id="PS00221">
    <property type="entry name" value="MIP"/>
    <property type="match status" value="1"/>
</dbReference>
<name>A0AA47AHI5_9FIRM</name>
<feature type="transmembrane region" description="Helical" evidence="8">
    <location>
        <begin position="165"/>
        <end position="189"/>
    </location>
</feature>
<feature type="transmembrane region" description="Helical" evidence="8">
    <location>
        <begin position="217"/>
        <end position="239"/>
    </location>
</feature>
<gene>
    <name evidence="9" type="ORF">OKW85_08490</name>
</gene>
<evidence type="ECO:0000256" key="2">
    <source>
        <dbReference type="ARBA" id="ARBA00006175"/>
    </source>
</evidence>
<feature type="transmembrane region" description="Helical" evidence="8">
    <location>
        <begin position="141"/>
        <end position="158"/>
    </location>
</feature>
<evidence type="ECO:0000256" key="3">
    <source>
        <dbReference type="ARBA" id="ARBA00022448"/>
    </source>
</evidence>
<dbReference type="InterPro" id="IPR023271">
    <property type="entry name" value="Aquaporin-like"/>
</dbReference>
<dbReference type="Gene3D" id="1.20.1080.10">
    <property type="entry name" value="Glycerol uptake facilitator protein"/>
    <property type="match status" value="1"/>
</dbReference>
<dbReference type="GO" id="GO:0015254">
    <property type="term" value="F:glycerol channel activity"/>
    <property type="evidence" value="ECO:0007669"/>
    <property type="project" value="TreeGrafter"/>
</dbReference>
<evidence type="ECO:0000256" key="4">
    <source>
        <dbReference type="ARBA" id="ARBA00022692"/>
    </source>
</evidence>
<evidence type="ECO:0000256" key="5">
    <source>
        <dbReference type="ARBA" id="ARBA00022989"/>
    </source>
</evidence>
<dbReference type="InterPro" id="IPR050363">
    <property type="entry name" value="MIP/Aquaporin"/>
</dbReference>
<dbReference type="EMBL" id="CP110418">
    <property type="protein sequence ID" value="UZG50716.1"/>
    <property type="molecule type" value="Genomic_DNA"/>
</dbReference>
<evidence type="ECO:0000256" key="6">
    <source>
        <dbReference type="ARBA" id="ARBA00023136"/>
    </source>
</evidence>
<reference evidence="9" key="1">
    <citation type="submission" date="2022-11" db="EMBL/GenBank/DDBJ databases">
        <title>Complete genome sequence of Veillonella rogosae KCOM 3468 isolated from human Subgingival dental plaque of Chronic peridontitis Lesion.</title>
        <authorList>
            <person name="Park S.-N."/>
            <person name="Lim Y.K."/>
            <person name="Kook J.-K."/>
        </authorList>
    </citation>
    <scope>NUCLEOTIDE SEQUENCE</scope>
    <source>
        <strain evidence="9">KCOM 3468</strain>
    </source>
</reference>